<dbReference type="SUPFAM" id="SSF161098">
    <property type="entry name" value="MetI-like"/>
    <property type="match status" value="2"/>
</dbReference>
<dbReference type="PANTHER" id="PTHR43357:SF3">
    <property type="entry name" value="FE(3+)-TRANSPORT SYSTEM PERMEASE PROTEIN FBPB 2"/>
    <property type="match status" value="1"/>
</dbReference>
<feature type="transmembrane region" description="Helical" evidence="8">
    <location>
        <begin position="101"/>
        <end position="119"/>
    </location>
</feature>
<feature type="transmembrane region" description="Helical" evidence="8">
    <location>
        <begin position="193"/>
        <end position="215"/>
    </location>
</feature>
<feature type="transmembrane region" description="Helical" evidence="8">
    <location>
        <begin position="465"/>
        <end position="490"/>
    </location>
</feature>
<comment type="similarity">
    <text evidence="8">Belongs to the binding-protein-dependent transport system permease family.</text>
</comment>
<feature type="transmembrane region" description="Helical" evidence="8">
    <location>
        <begin position="373"/>
        <end position="397"/>
    </location>
</feature>
<keyword evidence="2 8" id="KW-0813">Transport</keyword>
<dbReference type="InterPro" id="IPR035906">
    <property type="entry name" value="MetI-like_sf"/>
</dbReference>
<dbReference type="InterPro" id="IPR000515">
    <property type="entry name" value="MetI-like"/>
</dbReference>
<evidence type="ECO:0000256" key="2">
    <source>
        <dbReference type="ARBA" id="ARBA00022448"/>
    </source>
</evidence>
<reference evidence="10 11" key="1">
    <citation type="submission" date="2017-11" db="EMBL/GenBank/DDBJ databases">
        <title>Draft genome sequence of Rhizobiales bacterium SY3-13.</title>
        <authorList>
            <person name="Sun C."/>
        </authorList>
    </citation>
    <scope>NUCLEOTIDE SEQUENCE [LARGE SCALE GENOMIC DNA]</scope>
    <source>
        <strain evidence="10 11">SY3-13</strain>
    </source>
</reference>
<name>A0A2M9FY85_9PROT</name>
<dbReference type="PANTHER" id="PTHR43357">
    <property type="entry name" value="INNER MEMBRANE ABC TRANSPORTER PERMEASE PROTEIN YDCV"/>
    <property type="match status" value="1"/>
</dbReference>
<feature type="domain" description="ABC transmembrane type-1" evidence="9">
    <location>
        <begin position="63"/>
        <end position="270"/>
    </location>
</feature>
<sequence>MVAADAAAAPPRAGGWLLRPSTLLVILLAGVLLGPILAVFFAAAQDSEGLWPHLLQTVLPTYVANTIILMTGVGAVALAFGAGAAWFVTHYSFPGRRVLEWALLLPAAVPAYIVAYTYTDFLEYAGPVQGVLRDLFGWRTSREYWFPEIRSMGGAILVMGATLYPYVYMMTRIAFRMTPDSLYDVARAHDRKVFLTVALPMARPAMAAGLALVLMETISDFGTVEYFALETLTLGIFNVWLGMNSLPGAAQISIVAVLFVVTLLVMELYARSRRRYADSGRRVTPPRPRRLTGWRAVGCAVACLIPVTLGFVFPAAILTGFVLRGHSLDDYATVFAVALNSVWVAAAVAGLVLLCSAILAVTVTWRGNRPLRILAGLAATGYAFPGTILAIGVLTFAGAVDDVIASVFVEGLGLPGGWYLTGTIALVLLACLVRFQAVGYGALVTGVGRMPPNLLNASRVLGRSFSGGVVQVVLPFIRSSVMAAGLLVFVDVMKELPMTLLLRPFNFETLATFVYQYAKDELLEQAALPALIIVLAGIGPVILMNRMIRSATSVRQL</sequence>
<dbReference type="Gene3D" id="1.10.3720.10">
    <property type="entry name" value="MetI-like"/>
    <property type="match status" value="2"/>
</dbReference>
<feature type="transmembrane region" description="Helical" evidence="8">
    <location>
        <begin position="342"/>
        <end position="361"/>
    </location>
</feature>
<organism evidence="10 11">
    <name type="scientific">Minwuia thermotolerans</name>
    <dbReference type="NCBI Taxonomy" id="2056226"/>
    <lineage>
        <taxon>Bacteria</taxon>
        <taxon>Pseudomonadati</taxon>
        <taxon>Pseudomonadota</taxon>
        <taxon>Alphaproteobacteria</taxon>
        <taxon>Minwuiales</taxon>
        <taxon>Minwuiaceae</taxon>
        <taxon>Minwuia</taxon>
    </lineage>
</organism>
<evidence type="ECO:0000256" key="8">
    <source>
        <dbReference type="RuleBase" id="RU363032"/>
    </source>
</evidence>
<evidence type="ECO:0000313" key="10">
    <source>
        <dbReference type="EMBL" id="PJK28423.1"/>
    </source>
</evidence>
<accession>A0A2M9FY85</accession>
<evidence type="ECO:0000256" key="1">
    <source>
        <dbReference type="ARBA" id="ARBA00004429"/>
    </source>
</evidence>
<gene>
    <name evidence="10" type="ORF">CVT23_17120</name>
</gene>
<keyword evidence="11" id="KW-1185">Reference proteome</keyword>
<feature type="transmembrane region" description="Helical" evidence="8">
    <location>
        <begin position="149"/>
        <end position="167"/>
    </location>
</feature>
<evidence type="ECO:0000313" key="11">
    <source>
        <dbReference type="Proteomes" id="UP000229498"/>
    </source>
</evidence>
<keyword evidence="7 8" id="KW-0472">Membrane</keyword>
<evidence type="ECO:0000256" key="7">
    <source>
        <dbReference type="ARBA" id="ARBA00023136"/>
    </source>
</evidence>
<feature type="transmembrane region" description="Helical" evidence="8">
    <location>
        <begin position="22"/>
        <end position="43"/>
    </location>
</feature>
<dbReference type="CDD" id="cd06261">
    <property type="entry name" value="TM_PBP2"/>
    <property type="match status" value="1"/>
</dbReference>
<feature type="transmembrane region" description="Helical" evidence="8">
    <location>
        <begin position="291"/>
        <end position="322"/>
    </location>
</feature>
<keyword evidence="5 8" id="KW-0812">Transmembrane</keyword>
<dbReference type="FunFam" id="1.10.3720.10:FF:000088">
    <property type="entry name" value="Iron(III) ABC transporter, permease protein"/>
    <property type="match status" value="1"/>
</dbReference>
<evidence type="ECO:0000256" key="6">
    <source>
        <dbReference type="ARBA" id="ARBA00022989"/>
    </source>
</evidence>
<protein>
    <submittedName>
        <fullName evidence="10">ABC transporter permease</fullName>
    </submittedName>
</protein>
<proteinExistence type="inferred from homology"/>
<feature type="transmembrane region" description="Helical" evidence="8">
    <location>
        <begin position="249"/>
        <end position="270"/>
    </location>
</feature>
<evidence type="ECO:0000256" key="3">
    <source>
        <dbReference type="ARBA" id="ARBA00022475"/>
    </source>
</evidence>
<dbReference type="GO" id="GO:0005886">
    <property type="term" value="C:plasma membrane"/>
    <property type="evidence" value="ECO:0007669"/>
    <property type="project" value="UniProtKB-SubCell"/>
</dbReference>
<dbReference type="Pfam" id="PF00528">
    <property type="entry name" value="BPD_transp_1"/>
    <property type="match status" value="1"/>
</dbReference>
<dbReference type="RefSeq" id="WP_109795763.1">
    <property type="nucleotide sequence ID" value="NZ_PHIG01000044.1"/>
</dbReference>
<keyword evidence="4" id="KW-0997">Cell inner membrane</keyword>
<keyword evidence="6 8" id="KW-1133">Transmembrane helix</keyword>
<evidence type="ECO:0000259" key="9">
    <source>
        <dbReference type="PROSITE" id="PS50928"/>
    </source>
</evidence>
<comment type="subcellular location">
    <subcellularLocation>
        <location evidence="1">Cell inner membrane</location>
        <topology evidence="1">Multi-pass membrane protein</topology>
    </subcellularLocation>
    <subcellularLocation>
        <location evidence="8">Cell membrane</location>
        <topology evidence="8">Multi-pass membrane protein</topology>
    </subcellularLocation>
</comment>
<feature type="transmembrane region" description="Helical" evidence="8">
    <location>
        <begin position="417"/>
        <end position="444"/>
    </location>
</feature>
<evidence type="ECO:0000256" key="5">
    <source>
        <dbReference type="ARBA" id="ARBA00022692"/>
    </source>
</evidence>
<dbReference type="Proteomes" id="UP000229498">
    <property type="component" value="Unassembled WGS sequence"/>
</dbReference>
<feature type="domain" description="ABC transmembrane type-1" evidence="9">
    <location>
        <begin position="338"/>
        <end position="544"/>
    </location>
</feature>
<dbReference type="EMBL" id="PHIG01000044">
    <property type="protein sequence ID" value="PJK28423.1"/>
    <property type="molecule type" value="Genomic_DNA"/>
</dbReference>
<comment type="caution">
    <text evidence="10">The sequence shown here is derived from an EMBL/GenBank/DDBJ whole genome shotgun (WGS) entry which is preliminary data.</text>
</comment>
<dbReference type="AlphaFoldDB" id="A0A2M9FY85"/>
<feature type="transmembrane region" description="Helical" evidence="8">
    <location>
        <begin position="526"/>
        <end position="545"/>
    </location>
</feature>
<dbReference type="PROSITE" id="PS50928">
    <property type="entry name" value="ABC_TM1"/>
    <property type="match status" value="2"/>
</dbReference>
<dbReference type="OrthoDB" id="9790211at2"/>
<keyword evidence="3" id="KW-1003">Cell membrane</keyword>
<dbReference type="GO" id="GO:0055085">
    <property type="term" value="P:transmembrane transport"/>
    <property type="evidence" value="ECO:0007669"/>
    <property type="project" value="InterPro"/>
</dbReference>
<feature type="transmembrane region" description="Helical" evidence="8">
    <location>
        <begin position="63"/>
        <end position="89"/>
    </location>
</feature>
<evidence type="ECO:0000256" key="4">
    <source>
        <dbReference type="ARBA" id="ARBA00022519"/>
    </source>
</evidence>